<accession>A0A9N9KY51</accession>
<keyword evidence="3" id="KW-1185">Reference proteome</keyword>
<comment type="caution">
    <text evidence="2">The sequence shown here is derived from an EMBL/GenBank/DDBJ whole genome shotgun (WGS) entry which is preliminary data.</text>
</comment>
<organism evidence="2 3">
    <name type="scientific">Hymenoscyphus fraxineus</name>
    <dbReference type="NCBI Taxonomy" id="746836"/>
    <lineage>
        <taxon>Eukaryota</taxon>
        <taxon>Fungi</taxon>
        <taxon>Dikarya</taxon>
        <taxon>Ascomycota</taxon>
        <taxon>Pezizomycotina</taxon>
        <taxon>Leotiomycetes</taxon>
        <taxon>Helotiales</taxon>
        <taxon>Helotiaceae</taxon>
        <taxon>Hymenoscyphus</taxon>
    </lineage>
</organism>
<dbReference type="EMBL" id="CAJVRL010000057">
    <property type="protein sequence ID" value="CAG8954718.1"/>
    <property type="molecule type" value="Genomic_DNA"/>
</dbReference>
<feature type="region of interest" description="Disordered" evidence="1">
    <location>
        <begin position="97"/>
        <end position="122"/>
    </location>
</feature>
<dbReference type="AlphaFoldDB" id="A0A9N9KY51"/>
<gene>
    <name evidence="2" type="ORF">HYFRA_00004641</name>
</gene>
<proteinExistence type="predicted"/>
<dbReference type="Proteomes" id="UP000696280">
    <property type="component" value="Unassembled WGS sequence"/>
</dbReference>
<feature type="compositionally biased region" description="Pro residues" evidence="1">
    <location>
        <begin position="97"/>
        <end position="112"/>
    </location>
</feature>
<protein>
    <submittedName>
        <fullName evidence="2">Uncharacterized protein</fullName>
    </submittedName>
</protein>
<evidence type="ECO:0000313" key="2">
    <source>
        <dbReference type="EMBL" id="CAG8954718.1"/>
    </source>
</evidence>
<sequence length="271" mass="30323">MAIEQFRLYLDSYRYRGVGKITRPVNYDIFEFYKKAAIADMRSTSFILPALAVVCHGAALPFHIRDAIEAREPQILEPSPTRTVIVGPTPPSWPWTLPPLPHPTWPPKPPKPSSKSSSTKKEPTTWLTYTYPACPQPTQSTPVLTVPIDKREPQTLGWPTRTASIPVASPTKACISQPYATPSRSTSWGGPGTTRTIPVITVPISDFAPIPTIEAEAREYTRTIQWEGVDTTRGIPPMTVPITARNVEYTRTIDWQDTWGTDSYCYCWSYA</sequence>
<evidence type="ECO:0000256" key="1">
    <source>
        <dbReference type="SAM" id="MobiDB-lite"/>
    </source>
</evidence>
<reference evidence="2" key="1">
    <citation type="submission" date="2021-07" db="EMBL/GenBank/DDBJ databases">
        <authorList>
            <person name="Durling M."/>
        </authorList>
    </citation>
    <scope>NUCLEOTIDE SEQUENCE</scope>
</reference>
<name>A0A9N9KY51_9HELO</name>
<dbReference type="OrthoDB" id="6142108at2759"/>
<evidence type="ECO:0000313" key="3">
    <source>
        <dbReference type="Proteomes" id="UP000696280"/>
    </source>
</evidence>